<dbReference type="Proteomes" id="UP000001070">
    <property type="component" value="Unassembled WGS sequence"/>
</dbReference>
<keyword evidence="7" id="KW-1185">Reference proteome</keyword>
<dbReference type="STRING" id="7222.B4JWE1"/>
<dbReference type="OrthoDB" id="7676488at2759"/>
<dbReference type="KEGG" id="dgr:6569071"/>
<dbReference type="PhylomeDB" id="B4JWE1"/>
<dbReference type="SMR" id="B4JWE1"/>
<comment type="function">
    <text evidence="4">Subunit of the V1 complex of vacuolar(H+)-ATPase (V-ATPase), a multisubunit enzyme composed of a peripheral complex (V1) that hydrolyzes ATP and a membrane integral complex (V0) that translocates protons. V-ATPase is responsible for acidifying and maintaining the pH of intracellular compartments and in some cell types, is targeted to the plasma membrane, where it is responsible for acidifying the extracellular environment.</text>
</comment>
<accession>B4JWE1</accession>
<evidence type="ECO:0000256" key="4">
    <source>
        <dbReference type="ARBA" id="ARBA00045737"/>
    </source>
</evidence>
<evidence type="ECO:0000313" key="6">
    <source>
        <dbReference type="EMBL" id="EDV98279.1"/>
    </source>
</evidence>
<keyword evidence="2" id="KW-0813">Transport</keyword>
<feature type="region of interest" description="Disordered" evidence="5">
    <location>
        <begin position="303"/>
        <end position="340"/>
    </location>
</feature>
<evidence type="ECO:0000256" key="1">
    <source>
        <dbReference type="ARBA" id="ARBA00005850"/>
    </source>
</evidence>
<evidence type="ECO:0000313" key="7">
    <source>
        <dbReference type="Proteomes" id="UP000001070"/>
    </source>
</evidence>
<dbReference type="NCBIfam" id="TIGR00309">
    <property type="entry name" value="V_ATPase_subD"/>
    <property type="match status" value="1"/>
</dbReference>
<dbReference type="OMA" id="DFKPQMV"/>
<gene>
    <name evidence="6" type="primary">Dgri\GH22755</name>
    <name evidence="6" type="ORF">Dgri_GH22755</name>
</gene>
<sequence length="340" mass="38934">MATTDKMQVFPSRANAVLMKQKILAAKRGMNLLKRKRDAIDMKLREIRTQMSDKEELVDDTMRTAIFSVAKANLLGTDLKPVIVADSRVATAFLRKRQQKIVGINLNYFELELNEQGAFPLAGLSCGGQQVQRVRKNFQQALQEIVSYASMEYTLRMLMQASRQTNMRVNALDCVVIPRLIKTSNYVDGELEEFEREDFYRLKRSQAKQLEAKIAFSELIKTKNMSPEELADYIQRAGLLHPAADVAFDLDVFEETSLEERMRRAFYQRHSQWRNTMRPAGSDASNDDIKEHTHLTRSAAQFMQRTIKRDPRSSRVSLFALPKRTEKPPSPSTSSSSNTD</sequence>
<dbReference type="HOGENOM" id="CLU_774506_0_0_1"/>
<organism evidence="7">
    <name type="scientific">Drosophila grimshawi</name>
    <name type="common">Hawaiian fruit fly</name>
    <name type="synonym">Idiomyia grimshawi</name>
    <dbReference type="NCBI Taxonomy" id="7222"/>
    <lineage>
        <taxon>Eukaryota</taxon>
        <taxon>Metazoa</taxon>
        <taxon>Ecdysozoa</taxon>
        <taxon>Arthropoda</taxon>
        <taxon>Hexapoda</taxon>
        <taxon>Insecta</taxon>
        <taxon>Pterygota</taxon>
        <taxon>Neoptera</taxon>
        <taxon>Endopterygota</taxon>
        <taxon>Diptera</taxon>
        <taxon>Brachycera</taxon>
        <taxon>Muscomorpha</taxon>
        <taxon>Ephydroidea</taxon>
        <taxon>Drosophilidae</taxon>
        <taxon>Drosophila</taxon>
        <taxon>Hawaiian Drosophila</taxon>
    </lineage>
</organism>
<dbReference type="EMBL" id="CH916375">
    <property type="protein sequence ID" value="EDV98279.1"/>
    <property type="molecule type" value="Genomic_DNA"/>
</dbReference>
<comment type="similarity">
    <text evidence="1">Belongs to the V-ATPase D subunit family.</text>
</comment>
<proteinExistence type="inferred from homology"/>
<name>B4JWE1_DROGR</name>
<dbReference type="Pfam" id="PF01813">
    <property type="entry name" value="ATP-synt_D"/>
    <property type="match status" value="1"/>
</dbReference>
<evidence type="ECO:0000256" key="2">
    <source>
        <dbReference type="ARBA" id="ARBA00022448"/>
    </source>
</evidence>
<evidence type="ECO:0000256" key="3">
    <source>
        <dbReference type="ARBA" id="ARBA00023065"/>
    </source>
</evidence>
<evidence type="ECO:0000256" key="5">
    <source>
        <dbReference type="SAM" id="MobiDB-lite"/>
    </source>
</evidence>
<dbReference type="PANTHER" id="PTHR11671">
    <property type="entry name" value="V-TYPE ATP SYNTHASE SUBUNIT D"/>
    <property type="match status" value="1"/>
</dbReference>
<dbReference type="InParanoid" id="B4JWE1"/>
<reference evidence="6 7" key="1">
    <citation type="journal article" date="2007" name="Nature">
        <title>Evolution of genes and genomes on the Drosophila phylogeny.</title>
        <authorList>
            <consortium name="Drosophila 12 Genomes Consortium"/>
            <person name="Clark A.G."/>
            <person name="Eisen M.B."/>
            <person name="Smith D.R."/>
            <person name="Bergman C.M."/>
            <person name="Oliver B."/>
            <person name="Markow T.A."/>
            <person name="Kaufman T.C."/>
            <person name="Kellis M."/>
            <person name="Gelbart W."/>
            <person name="Iyer V.N."/>
            <person name="Pollard D.A."/>
            <person name="Sackton T.B."/>
            <person name="Larracuente A.M."/>
            <person name="Singh N.D."/>
            <person name="Abad J.P."/>
            <person name="Abt D.N."/>
            <person name="Adryan B."/>
            <person name="Aguade M."/>
            <person name="Akashi H."/>
            <person name="Anderson W.W."/>
            <person name="Aquadro C.F."/>
            <person name="Ardell D.H."/>
            <person name="Arguello R."/>
            <person name="Artieri C.G."/>
            <person name="Barbash D.A."/>
            <person name="Barker D."/>
            <person name="Barsanti P."/>
            <person name="Batterham P."/>
            <person name="Batzoglou S."/>
            <person name="Begun D."/>
            <person name="Bhutkar A."/>
            <person name="Blanco E."/>
            <person name="Bosak S.A."/>
            <person name="Bradley R.K."/>
            <person name="Brand A.D."/>
            <person name="Brent M.R."/>
            <person name="Brooks A.N."/>
            <person name="Brown R.H."/>
            <person name="Butlin R.K."/>
            <person name="Caggese C."/>
            <person name="Calvi B.R."/>
            <person name="Bernardo de Carvalho A."/>
            <person name="Caspi A."/>
            <person name="Castrezana S."/>
            <person name="Celniker S.E."/>
            <person name="Chang J.L."/>
            <person name="Chapple C."/>
            <person name="Chatterji S."/>
            <person name="Chinwalla A."/>
            <person name="Civetta A."/>
            <person name="Clifton S.W."/>
            <person name="Comeron J.M."/>
            <person name="Costello J.C."/>
            <person name="Coyne J.A."/>
            <person name="Daub J."/>
            <person name="David R.G."/>
            <person name="Delcher A.L."/>
            <person name="Delehaunty K."/>
            <person name="Do C.B."/>
            <person name="Ebling H."/>
            <person name="Edwards K."/>
            <person name="Eickbush T."/>
            <person name="Evans J.D."/>
            <person name="Filipski A."/>
            <person name="Findeiss S."/>
            <person name="Freyhult E."/>
            <person name="Fulton L."/>
            <person name="Fulton R."/>
            <person name="Garcia A.C."/>
            <person name="Gardiner A."/>
            <person name="Garfield D.A."/>
            <person name="Garvin B.E."/>
            <person name="Gibson G."/>
            <person name="Gilbert D."/>
            <person name="Gnerre S."/>
            <person name="Godfrey J."/>
            <person name="Good R."/>
            <person name="Gotea V."/>
            <person name="Gravely B."/>
            <person name="Greenberg A.J."/>
            <person name="Griffiths-Jones S."/>
            <person name="Gross S."/>
            <person name="Guigo R."/>
            <person name="Gustafson E.A."/>
            <person name="Haerty W."/>
            <person name="Hahn M.W."/>
            <person name="Halligan D.L."/>
            <person name="Halpern A.L."/>
            <person name="Halter G.M."/>
            <person name="Han M.V."/>
            <person name="Heger A."/>
            <person name="Hillier L."/>
            <person name="Hinrichs A.S."/>
            <person name="Holmes I."/>
            <person name="Hoskins R.A."/>
            <person name="Hubisz M.J."/>
            <person name="Hultmark D."/>
            <person name="Huntley M.A."/>
            <person name="Jaffe D.B."/>
            <person name="Jagadeeshan S."/>
            <person name="Jeck W.R."/>
            <person name="Johnson J."/>
            <person name="Jones C.D."/>
            <person name="Jordan W.C."/>
            <person name="Karpen G.H."/>
            <person name="Kataoka E."/>
            <person name="Keightley P.D."/>
            <person name="Kheradpour P."/>
            <person name="Kirkness E.F."/>
            <person name="Koerich L.B."/>
            <person name="Kristiansen K."/>
            <person name="Kudrna D."/>
            <person name="Kulathinal R.J."/>
            <person name="Kumar S."/>
            <person name="Kwok R."/>
            <person name="Lander E."/>
            <person name="Langley C.H."/>
            <person name="Lapoint R."/>
            <person name="Lazzaro B.P."/>
            <person name="Lee S.J."/>
            <person name="Levesque L."/>
            <person name="Li R."/>
            <person name="Lin C.F."/>
            <person name="Lin M.F."/>
            <person name="Lindblad-Toh K."/>
            <person name="Llopart A."/>
            <person name="Long M."/>
            <person name="Low L."/>
            <person name="Lozovsky E."/>
            <person name="Lu J."/>
            <person name="Luo M."/>
            <person name="Machado C.A."/>
            <person name="Makalowski W."/>
            <person name="Marzo M."/>
            <person name="Matsuda M."/>
            <person name="Matzkin L."/>
            <person name="McAllister B."/>
            <person name="McBride C.S."/>
            <person name="McKernan B."/>
            <person name="McKernan K."/>
            <person name="Mendez-Lago M."/>
            <person name="Minx P."/>
            <person name="Mollenhauer M.U."/>
            <person name="Montooth K."/>
            <person name="Mount S.M."/>
            <person name="Mu X."/>
            <person name="Myers E."/>
            <person name="Negre B."/>
            <person name="Newfeld S."/>
            <person name="Nielsen R."/>
            <person name="Noor M.A."/>
            <person name="O'Grady P."/>
            <person name="Pachter L."/>
            <person name="Papaceit M."/>
            <person name="Parisi M.J."/>
            <person name="Parisi M."/>
            <person name="Parts L."/>
            <person name="Pedersen J.S."/>
            <person name="Pesole G."/>
            <person name="Phillippy A.M."/>
            <person name="Ponting C.P."/>
            <person name="Pop M."/>
            <person name="Porcelli D."/>
            <person name="Powell J.R."/>
            <person name="Prohaska S."/>
            <person name="Pruitt K."/>
            <person name="Puig M."/>
            <person name="Quesneville H."/>
            <person name="Ram K.R."/>
            <person name="Rand D."/>
            <person name="Rasmussen M.D."/>
            <person name="Reed L.K."/>
            <person name="Reenan R."/>
            <person name="Reily A."/>
            <person name="Remington K.A."/>
            <person name="Rieger T.T."/>
            <person name="Ritchie M.G."/>
            <person name="Robin C."/>
            <person name="Rogers Y.H."/>
            <person name="Rohde C."/>
            <person name="Rozas J."/>
            <person name="Rubenfield M.J."/>
            <person name="Ruiz A."/>
            <person name="Russo S."/>
            <person name="Salzberg S.L."/>
            <person name="Sanchez-Gracia A."/>
            <person name="Saranga D.J."/>
            <person name="Sato H."/>
            <person name="Schaeffer S.W."/>
            <person name="Schatz M.C."/>
            <person name="Schlenke T."/>
            <person name="Schwartz R."/>
            <person name="Segarra C."/>
            <person name="Singh R.S."/>
            <person name="Sirot L."/>
            <person name="Sirota M."/>
            <person name="Sisneros N.B."/>
            <person name="Smith C.D."/>
            <person name="Smith T.F."/>
            <person name="Spieth J."/>
            <person name="Stage D.E."/>
            <person name="Stark A."/>
            <person name="Stephan W."/>
            <person name="Strausberg R.L."/>
            <person name="Strempel S."/>
            <person name="Sturgill D."/>
            <person name="Sutton G."/>
            <person name="Sutton G.G."/>
            <person name="Tao W."/>
            <person name="Teichmann S."/>
            <person name="Tobari Y.N."/>
            <person name="Tomimura Y."/>
            <person name="Tsolas J.M."/>
            <person name="Valente V.L."/>
            <person name="Venter E."/>
            <person name="Venter J.C."/>
            <person name="Vicario S."/>
            <person name="Vieira F.G."/>
            <person name="Vilella A.J."/>
            <person name="Villasante A."/>
            <person name="Walenz B."/>
            <person name="Wang J."/>
            <person name="Wasserman M."/>
            <person name="Watts T."/>
            <person name="Wilson D."/>
            <person name="Wilson R.K."/>
            <person name="Wing R.A."/>
            <person name="Wolfner M.F."/>
            <person name="Wong A."/>
            <person name="Wong G.K."/>
            <person name="Wu C.I."/>
            <person name="Wu G."/>
            <person name="Yamamoto D."/>
            <person name="Yang H.P."/>
            <person name="Yang S.P."/>
            <person name="Yorke J.A."/>
            <person name="Yoshida K."/>
            <person name="Zdobnov E."/>
            <person name="Zhang P."/>
            <person name="Zhang Y."/>
            <person name="Zimin A.V."/>
            <person name="Baldwin J."/>
            <person name="Abdouelleil A."/>
            <person name="Abdulkadir J."/>
            <person name="Abebe A."/>
            <person name="Abera B."/>
            <person name="Abreu J."/>
            <person name="Acer S.C."/>
            <person name="Aftuck L."/>
            <person name="Alexander A."/>
            <person name="An P."/>
            <person name="Anderson E."/>
            <person name="Anderson S."/>
            <person name="Arachi H."/>
            <person name="Azer M."/>
            <person name="Bachantsang P."/>
            <person name="Barry A."/>
            <person name="Bayul T."/>
            <person name="Berlin A."/>
            <person name="Bessette D."/>
            <person name="Bloom T."/>
            <person name="Blye J."/>
            <person name="Boguslavskiy L."/>
            <person name="Bonnet C."/>
            <person name="Boukhgalter B."/>
            <person name="Bourzgui I."/>
            <person name="Brown A."/>
            <person name="Cahill P."/>
            <person name="Channer S."/>
            <person name="Cheshatsang Y."/>
            <person name="Chuda L."/>
            <person name="Citroen M."/>
            <person name="Collymore A."/>
            <person name="Cooke P."/>
            <person name="Costello M."/>
            <person name="D'Aco K."/>
            <person name="Daza R."/>
            <person name="De Haan G."/>
            <person name="DeGray S."/>
            <person name="DeMaso C."/>
            <person name="Dhargay N."/>
            <person name="Dooley K."/>
            <person name="Dooley E."/>
            <person name="Doricent M."/>
            <person name="Dorje P."/>
            <person name="Dorjee K."/>
            <person name="Dupes A."/>
            <person name="Elong R."/>
            <person name="Falk J."/>
            <person name="Farina A."/>
            <person name="Faro S."/>
            <person name="Ferguson D."/>
            <person name="Fisher S."/>
            <person name="Foley C.D."/>
            <person name="Franke A."/>
            <person name="Friedrich D."/>
            <person name="Gadbois L."/>
            <person name="Gearin G."/>
            <person name="Gearin C.R."/>
            <person name="Giannoukos G."/>
            <person name="Goode T."/>
            <person name="Graham J."/>
            <person name="Grandbois E."/>
            <person name="Grewal S."/>
            <person name="Gyaltsen K."/>
            <person name="Hafez N."/>
            <person name="Hagos B."/>
            <person name="Hall J."/>
            <person name="Henson C."/>
            <person name="Hollinger A."/>
            <person name="Honan T."/>
            <person name="Huard M.D."/>
            <person name="Hughes L."/>
            <person name="Hurhula B."/>
            <person name="Husby M.E."/>
            <person name="Kamat A."/>
            <person name="Kanga B."/>
            <person name="Kashin S."/>
            <person name="Khazanovich D."/>
            <person name="Kisner P."/>
            <person name="Lance K."/>
            <person name="Lara M."/>
            <person name="Lee W."/>
            <person name="Lennon N."/>
            <person name="Letendre F."/>
            <person name="LeVine R."/>
            <person name="Lipovsky A."/>
            <person name="Liu X."/>
            <person name="Liu J."/>
            <person name="Liu S."/>
            <person name="Lokyitsang T."/>
            <person name="Lokyitsang Y."/>
            <person name="Lubonja R."/>
            <person name="Lui A."/>
            <person name="MacDonald P."/>
            <person name="Magnisalis V."/>
            <person name="Maru K."/>
            <person name="Matthews C."/>
            <person name="McCusker W."/>
            <person name="McDonough S."/>
            <person name="Mehta T."/>
            <person name="Meldrim J."/>
            <person name="Meneus L."/>
            <person name="Mihai O."/>
            <person name="Mihalev A."/>
            <person name="Mihova T."/>
            <person name="Mittelman R."/>
            <person name="Mlenga V."/>
            <person name="Montmayeur A."/>
            <person name="Mulrain L."/>
            <person name="Navidi A."/>
            <person name="Naylor J."/>
            <person name="Negash T."/>
            <person name="Nguyen T."/>
            <person name="Nguyen N."/>
            <person name="Nicol R."/>
            <person name="Norbu C."/>
            <person name="Norbu N."/>
            <person name="Novod N."/>
            <person name="O'Neill B."/>
            <person name="Osman S."/>
            <person name="Markiewicz E."/>
            <person name="Oyono O.L."/>
            <person name="Patti C."/>
            <person name="Phunkhang P."/>
            <person name="Pierre F."/>
            <person name="Priest M."/>
            <person name="Raghuraman S."/>
            <person name="Rege F."/>
            <person name="Reyes R."/>
            <person name="Rise C."/>
            <person name="Rogov P."/>
            <person name="Ross K."/>
            <person name="Ryan E."/>
            <person name="Settipalli S."/>
            <person name="Shea T."/>
            <person name="Sherpa N."/>
            <person name="Shi L."/>
            <person name="Shih D."/>
            <person name="Sparrow T."/>
            <person name="Spaulding J."/>
            <person name="Stalker J."/>
            <person name="Stange-Thomann N."/>
            <person name="Stavropoulos S."/>
            <person name="Stone C."/>
            <person name="Strader C."/>
            <person name="Tesfaye S."/>
            <person name="Thomson T."/>
            <person name="Thoulutsang Y."/>
            <person name="Thoulutsang D."/>
            <person name="Topham K."/>
            <person name="Topping I."/>
            <person name="Tsamla T."/>
            <person name="Vassiliev H."/>
            <person name="Vo A."/>
            <person name="Wangchuk T."/>
            <person name="Wangdi T."/>
            <person name="Weiand M."/>
            <person name="Wilkinson J."/>
            <person name="Wilson A."/>
            <person name="Yadav S."/>
            <person name="Young G."/>
            <person name="Yu Q."/>
            <person name="Zembek L."/>
            <person name="Zhong D."/>
            <person name="Zimmer A."/>
            <person name="Zwirko Z."/>
            <person name="Jaffe D.B."/>
            <person name="Alvarez P."/>
            <person name="Brockman W."/>
            <person name="Butler J."/>
            <person name="Chin C."/>
            <person name="Gnerre S."/>
            <person name="Grabherr M."/>
            <person name="Kleber M."/>
            <person name="Mauceli E."/>
            <person name="MacCallum I."/>
        </authorList>
    </citation>
    <scope>NUCLEOTIDE SEQUENCE [LARGE SCALE GENOMIC DNA]</scope>
    <source>
        <strain evidence="7">Tucson 15287-2541.00</strain>
    </source>
</reference>
<dbReference type="GO" id="GO:0046961">
    <property type="term" value="F:proton-transporting ATPase activity, rotational mechanism"/>
    <property type="evidence" value="ECO:0007669"/>
    <property type="project" value="InterPro"/>
</dbReference>
<keyword evidence="3" id="KW-0406">Ion transport</keyword>
<dbReference type="Gene3D" id="1.10.287.3240">
    <property type="match status" value="1"/>
</dbReference>
<dbReference type="AlphaFoldDB" id="B4JWE1"/>
<dbReference type="FunCoup" id="B4JWE1">
    <property type="interactions" value="251"/>
</dbReference>
<dbReference type="InterPro" id="IPR002699">
    <property type="entry name" value="V_ATPase_D"/>
</dbReference>
<protein>
    <submittedName>
        <fullName evidence="6">GH22755</fullName>
    </submittedName>
</protein>
<dbReference type="eggNOG" id="KOG1647">
    <property type="taxonomic scope" value="Eukaryota"/>
</dbReference>